<keyword evidence="4" id="KW-1185">Reference proteome</keyword>
<feature type="transmembrane region" description="Helical" evidence="2">
    <location>
        <begin position="6"/>
        <end position="27"/>
    </location>
</feature>
<dbReference type="GeneID" id="65071144"/>
<organism evidence="3 4">
    <name type="scientific">Lactococcus phage CHPC971</name>
    <dbReference type="NCBI Taxonomy" id="2575255"/>
    <lineage>
        <taxon>Viruses</taxon>
        <taxon>Duplodnaviria</taxon>
        <taxon>Heunggongvirae</taxon>
        <taxon>Uroviricota</taxon>
        <taxon>Caudoviricetes</taxon>
        <taxon>Fremauxvirus</taxon>
        <taxon>Fremauxvirus CHPC971</taxon>
    </lineage>
</organism>
<dbReference type="Proteomes" id="UP000306022">
    <property type="component" value="Segment"/>
</dbReference>
<dbReference type="KEGG" id="vg:65071144"/>
<accession>A0A4Y5MXA7</accession>
<reference evidence="3 4" key="1">
    <citation type="submission" date="2019-04" db="EMBL/GenBank/DDBJ databases">
        <authorList>
            <person name="de Jong A."/>
        </authorList>
    </citation>
    <scope>NUCLEOTIDE SEQUENCE [LARGE SCALE GENOMIC DNA]</scope>
</reference>
<keyword evidence="2" id="KW-1133">Transmembrane helix</keyword>
<proteinExistence type="predicted"/>
<protein>
    <submittedName>
        <fullName evidence="3">Uncharacterized protein</fullName>
    </submittedName>
</protein>
<sequence length="373" mass="42825">MNEKILSMIIKIGIPTVVVAVAGVFTFKIVKEYKRQYANLQEQLEQTNDILEETILVSQKEKDELSSTIDYFKDEKSALEEQLEQAVNQDIDYTGRFIPNQEFAEMRKQIQKTSEEATDSRLKVVMKPQENLIKHNIFEDSDTVAFDVPKDGSRQTVKDKIVEGKRNMRYDVNSKEALEAYKGMLLSDFDEEPEFIMETSIQYDLGVEKAVAENANETVIDYLRGLFNIKLPASSNEYDENIIEQMLSQRRQFFGNDSVNSQDISGAELILYWIERLNEDIGMSNIAWAWYLMDNLGVYEAETAEEMASQLEKAMTHELWKTLENGTEVFGIFGLIPGEQQYGIGMDRGRFNSQYQSLLERLSSLAEGGFDED</sequence>
<keyword evidence="2" id="KW-0472">Membrane</keyword>
<evidence type="ECO:0000313" key="3">
    <source>
        <dbReference type="EMBL" id="QCW07652.1"/>
    </source>
</evidence>
<evidence type="ECO:0000256" key="1">
    <source>
        <dbReference type="SAM" id="Coils"/>
    </source>
</evidence>
<dbReference type="RefSeq" id="YP_010082144.1">
    <property type="nucleotide sequence ID" value="NC_055027.1"/>
</dbReference>
<keyword evidence="2" id="KW-0812">Transmembrane</keyword>
<keyword evidence="1" id="KW-0175">Coiled coil</keyword>
<dbReference type="EMBL" id="MK779875">
    <property type="protein sequence ID" value="QCW07652.1"/>
    <property type="molecule type" value="Genomic_DNA"/>
</dbReference>
<evidence type="ECO:0000256" key="2">
    <source>
        <dbReference type="SAM" id="Phobius"/>
    </source>
</evidence>
<feature type="coiled-coil region" evidence="1">
    <location>
        <begin position="30"/>
        <end position="89"/>
    </location>
</feature>
<evidence type="ECO:0000313" key="4">
    <source>
        <dbReference type="Proteomes" id="UP000306022"/>
    </source>
</evidence>
<name>A0A4Y5MXA7_9CAUD</name>